<protein>
    <submittedName>
        <fullName evidence="5">Hint domain-containing protein</fullName>
    </submittedName>
</protein>
<dbReference type="InterPro" id="IPR001343">
    <property type="entry name" value="Hemolysn_Ca-bd"/>
</dbReference>
<name>A0A9Q3WK36_9RHOB</name>
<dbReference type="PANTHER" id="PTHR38340">
    <property type="entry name" value="S-LAYER PROTEIN"/>
    <property type="match status" value="1"/>
</dbReference>
<dbReference type="SUPFAM" id="SSF51294">
    <property type="entry name" value="Hedgehog/intein (Hint) domain"/>
    <property type="match status" value="1"/>
</dbReference>
<dbReference type="EMBL" id="JAGQAF010000004">
    <property type="protein sequence ID" value="MCE8537516.1"/>
    <property type="molecule type" value="Genomic_DNA"/>
</dbReference>
<comment type="subcellular location">
    <subcellularLocation>
        <location evidence="1">Secreted</location>
    </subcellularLocation>
</comment>
<organism evidence="5 6">
    <name type="scientific">Ruegeria pomeroyi</name>
    <dbReference type="NCBI Taxonomy" id="89184"/>
    <lineage>
        <taxon>Bacteria</taxon>
        <taxon>Pseudomonadati</taxon>
        <taxon>Pseudomonadota</taxon>
        <taxon>Alphaproteobacteria</taxon>
        <taxon>Rhodobacterales</taxon>
        <taxon>Roseobacteraceae</taxon>
        <taxon>Ruegeria</taxon>
    </lineage>
</organism>
<sequence length="707" mass="73893">MNKEQAVPGRDRGEPMPSGYLVTLGADQDLSLAASIGGALVNFTTAQLIGTGEWAWTGSVGSTSYNNELETGQYYLATDGNLYFVPDLGPVGTLSGAEAVAAPYFSPFNKVQGTTNDELIDDTYVDNNGNSVDSGEGTGPDGNGDQVFASKGNDTVDAGLGNDIVYGGSGDDDIQGGDGDDLLYGDGQGGSTESLNWFAEGTDGTDLSAGFTQSTGRMNVSVSFTDDGNNSPAFEVDTGEENYVRSGETQSEFSSLYLAGQGRGATSTTRIEFAARTDFDVENEVENVMFRINDIDWANRNHRDILEVNAYDANGNPVAVTLTPTGAGTSPDTVSGNTITAGSQSDSALDESGSVLVEIAGPVQAIEIVYSNTLNGTQAVWVSDVYFDTRVPQDGNDTIDGGSGDDTLSGQGGDDLLLGNTGSDQVFGGDGNDTIEAAQGDAAQGGAGDDLFILTELGEAGSGTISIIGNEEDEINGDTLDLGGVADRNTLNLTTNLPGELAGTVELTDGTLVTFSNIENIICFTPGTLIATAHGPRAIETLRPGDLIVTRDNGLQPLRWVGSRTVAATGNHAPIRLDPSLLQGASAPLLVSPQHRMLWTGSRAQMYFGESEVLVAATHLLSSPAARRIEGGNVTYMHLMLDRHEVIYANDAATESFFPGDEGLGALSDRSRQEVFDLFPELRSHAGAFGDTARLCLKAHEARILAA</sequence>
<feature type="region of interest" description="Disordered" evidence="3">
    <location>
        <begin position="393"/>
        <end position="414"/>
    </location>
</feature>
<dbReference type="SUPFAM" id="SSF51120">
    <property type="entry name" value="beta-Roll"/>
    <property type="match status" value="2"/>
</dbReference>
<gene>
    <name evidence="5" type="ORF">KBY27_08605</name>
</gene>
<dbReference type="GO" id="GO:0005509">
    <property type="term" value="F:calcium ion binding"/>
    <property type="evidence" value="ECO:0007669"/>
    <property type="project" value="InterPro"/>
</dbReference>
<accession>A0A9Q3WK36</accession>
<comment type="caution">
    <text evidence="5">The sequence shown here is derived from an EMBL/GenBank/DDBJ whole genome shotgun (WGS) entry which is preliminary data.</text>
</comment>
<dbReference type="InterPro" id="IPR028992">
    <property type="entry name" value="Hedgehog/Intein_dom"/>
</dbReference>
<evidence type="ECO:0000313" key="6">
    <source>
        <dbReference type="Proteomes" id="UP000813672"/>
    </source>
</evidence>
<proteinExistence type="predicted"/>
<evidence type="ECO:0000313" key="5">
    <source>
        <dbReference type="EMBL" id="MCE8537516.1"/>
    </source>
</evidence>
<keyword evidence="2" id="KW-0964">Secreted</keyword>
<dbReference type="Pfam" id="PF00353">
    <property type="entry name" value="HemolysinCabind"/>
    <property type="match status" value="2"/>
</dbReference>
<dbReference type="Pfam" id="PF13403">
    <property type="entry name" value="Hint_2"/>
    <property type="match status" value="1"/>
</dbReference>
<evidence type="ECO:0000256" key="3">
    <source>
        <dbReference type="SAM" id="MobiDB-lite"/>
    </source>
</evidence>
<dbReference type="Gene3D" id="2.150.10.10">
    <property type="entry name" value="Serralysin-like metalloprotease, C-terminal"/>
    <property type="match status" value="2"/>
</dbReference>
<evidence type="ECO:0000256" key="2">
    <source>
        <dbReference type="ARBA" id="ARBA00022525"/>
    </source>
</evidence>
<dbReference type="AlphaFoldDB" id="A0A9Q3WK36"/>
<reference evidence="5" key="1">
    <citation type="journal article" date="2021" name="Environ. Microbiol.">
        <title>Cryptic niche differentiation of novel sediment ecotypes of Rugeria pomeroyi correlates with nitrate respiration.</title>
        <authorList>
            <person name="Lin X."/>
            <person name="McNichol J."/>
            <person name="Chu X."/>
            <person name="Qian Y."/>
            <person name="Luo H."/>
        </authorList>
    </citation>
    <scope>NUCLEOTIDE SEQUENCE</scope>
    <source>
        <strain evidence="5">SZCCDBB064</strain>
    </source>
</reference>
<evidence type="ECO:0000256" key="1">
    <source>
        <dbReference type="ARBA" id="ARBA00004613"/>
    </source>
</evidence>
<dbReference type="InterPro" id="IPR036844">
    <property type="entry name" value="Hint_dom_sf"/>
</dbReference>
<dbReference type="PRINTS" id="PR00313">
    <property type="entry name" value="CABNDNGRPT"/>
</dbReference>
<dbReference type="InterPro" id="IPR011049">
    <property type="entry name" value="Serralysin-like_metalloprot_C"/>
</dbReference>
<feature type="domain" description="Hedgehog/Intein (Hint)" evidence="4">
    <location>
        <begin position="522"/>
        <end position="661"/>
    </location>
</feature>
<dbReference type="PANTHER" id="PTHR38340:SF1">
    <property type="entry name" value="S-LAYER PROTEIN"/>
    <property type="match status" value="1"/>
</dbReference>
<feature type="compositionally biased region" description="Low complexity" evidence="3">
    <location>
        <begin position="394"/>
        <end position="414"/>
    </location>
</feature>
<dbReference type="RefSeq" id="WP_234219393.1">
    <property type="nucleotide sequence ID" value="NZ_JAGQAF010000004.1"/>
</dbReference>
<dbReference type="Gene3D" id="2.170.16.10">
    <property type="entry name" value="Hedgehog/Intein (Hint) domain"/>
    <property type="match status" value="1"/>
</dbReference>
<dbReference type="GO" id="GO:0005576">
    <property type="term" value="C:extracellular region"/>
    <property type="evidence" value="ECO:0007669"/>
    <property type="project" value="UniProtKB-SubCell"/>
</dbReference>
<dbReference type="InterPro" id="IPR050557">
    <property type="entry name" value="RTX_toxin/Mannuronan_C5-epim"/>
</dbReference>
<dbReference type="Proteomes" id="UP000813672">
    <property type="component" value="Unassembled WGS sequence"/>
</dbReference>
<evidence type="ECO:0000259" key="4">
    <source>
        <dbReference type="Pfam" id="PF13403"/>
    </source>
</evidence>
<feature type="region of interest" description="Disordered" evidence="3">
    <location>
        <begin position="127"/>
        <end position="147"/>
    </location>
</feature>